<feature type="transmembrane region" description="Helical" evidence="1">
    <location>
        <begin position="20"/>
        <end position="41"/>
    </location>
</feature>
<gene>
    <name evidence="3" type="ORF">GXW98_01165</name>
</gene>
<dbReference type="Proteomes" id="UP000767327">
    <property type="component" value="Unassembled WGS sequence"/>
</dbReference>
<dbReference type="AlphaFoldDB" id="A0A971CXE3"/>
<dbReference type="InterPro" id="IPR049790">
    <property type="entry name" value="Rv3655c/TadE"/>
</dbReference>
<organism evidence="3 4">
    <name type="scientific">Bifidobacterium crudilactis</name>
    <dbReference type="NCBI Taxonomy" id="327277"/>
    <lineage>
        <taxon>Bacteria</taxon>
        <taxon>Bacillati</taxon>
        <taxon>Actinomycetota</taxon>
        <taxon>Actinomycetes</taxon>
        <taxon>Bifidobacteriales</taxon>
        <taxon>Bifidobacteriaceae</taxon>
        <taxon>Bifidobacterium</taxon>
    </lineage>
</organism>
<evidence type="ECO:0000313" key="3">
    <source>
        <dbReference type="EMBL" id="NLT78884.1"/>
    </source>
</evidence>
<reference evidence="3" key="2">
    <citation type="submission" date="2020-01" db="EMBL/GenBank/DDBJ databases">
        <authorList>
            <person name="Campanaro S."/>
        </authorList>
    </citation>
    <scope>NUCLEOTIDE SEQUENCE</scope>
    <source>
        <strain evidence="3">AS01afH2WH_6</strain>
    </source>
</reference>
<dbReference type="RefSeq" id="WP_273172282.1">
    <property type="nucleotide sequence ID" value="NZ_JAAXZR010000006.1"/>
</dbReference>
<evidence type="ECO:0000256" key="1">
    <source>
        <dbReference type="SAM" id="Phobius"/>
    </source>
</evidence>
<sequence>MSNSSKPGVPADSGSVTAEFAMVLPAVMALAMTLLALTSAVTARIDCQDAASAAAREMLISGDVQRSEQVARVAGGNGTEVWIRREDTYIVVTTQCPVLPDVLRALPLHVNGKAAGTLAAAAEPDASAEPVVSIGWPGNDEWTVSAADWPPADIEGEVET</sequence>
<accession>A0A971CXE3</accession>
<feature type="domain" description="TadE-like" evidence="2">
    <location>
        <begin position="14"/>
        <end position="56"/>
    </location>
</feature>
<dbReference type="NCBIfam" id="NF041390">
    <property type="entry name" value="TadE_Rv3655c"/>
    <property type="match status" value="1"/>
</dbReference>
<dbReference type="Pfam" id="PF07811">
    <property type="entry name" value="TadE"/>
    <property type="match status" value="1"/>
</dbReference>
<keyword evidence="1" id="KW-1133">Transmembrane helix</keyword>
<evidence type="ECO:0000313" key="4">
    <source>
        <dbReference type="Proteomes" id="UP000767327"/>
    </source>
</evidence>
<proteinExistence type="predicted"/>
<protein>
    <submittedName>
        <fullName evidence="3">Pilus assembly protein</fullName>
    </submittedName>
</protein>
<dbReference type="InterPro" id="IPR012495">
    <property type="entry name" value="TadE-like_dom"/>
</dbReference>
<evidence type="ECO:0000259" key="2">
    <source>
        <dbReference type="Pfam" id="PF07811"/>
    </source>
</evidence>
<comment type="caution">
    <text evidence="3">The sequence shown here is derived from an EMBL/GenBank/DDBJ whole genome shotgun (WGS) entry which is preliminary data.</text>
</comment>
<dbReference type="EMBL" id="JAAXZR010000006">
    <property type="protein sequence ID" value="NLT78884.1"/>
    <property type="molecule type" value="Genomic_DNA"/>
</dbReference>
<keyword evidence="1" id="KW-0812">Transmembrane</keyword>
<name>A0A971CXE3_9BIFI</name>
<reference evidence="3" key="1">
    <citation type="journal article" date="2020" name="Biotechnol. Biofuels">
        <title>New insights from the biogas microbiome by comprehensive genome-resolved metagenomics of nearly 1600 species originating from multiple anaerobic digesters.</title>
        <authorList>
            <person name="Campanaro S."/>
            <person name="Treu L."/>
            <person name="Rodriguez-R L.M."/>
            <person name="Kovalovszki A."/>
            <person name="Ziels R.M."/>
            <person name="Maus I."/>
            <person name="Zhu X."/>
            <person name="Kougias P.G."/>
            <person name="Basile A."/>
            <person name="Luo G."/>
            <person name="Schluter A."/>
            <person name="Konstantinidis K.T."/>
            <person name="Angelidaki I."/>
        </authorList>
    </citation>
    <scope>NUCLEOTIDE SEQUENCE</scope>
    <source>
        <strain evidence="3">AS01afH2WH_6</strain>
    </source>
</reference>
<keyword evidence="1" id="KW-0472">Membrane</keyword>